<keyword evidence="2" id="KW-1185">Reference proteome</keyword>
<organism evidence="1 2">
    <name type="scientific">Parasediminibacterium paludis</name>
    <dbReference type="NCBI Taxonomy" id="908966"/>
    <lineage>
        <taxon>Bacteria</taxon>
        <taxon>Pseudomonadati</taxon>
        <taxon>Bacteroidota</taxon>
        <taxon>Chitinophagia</taxon>
        <taxon>Chitinophagales</taxon>
        <taxon>Chitinophagaceae</taxon>
        <taxon>Parasediminibacterium</taxon>
    </lineage>
</organism>
<dbReference type="Pfam" id="PF17653">
    <property type="entry name" value="DUF5522"/>
    <property type="match status" value="1"/>
</dbReference>
<gene>
    <name evidence="1" type="ORF">ACFOW1_07805</name>
</gene>
<dbReference type="RefSeq" id="WP_379013387.1">
    <property type="nucleotide sequence ID" value="NZ_JBHSDC010000012.1"/>
</dbReference>
<dbReference type="Proteomes" id="UP001595906">
    <property type="component" value="Unassembled WGS sequence"/>
</dbReference>
<evidence type="ECO:0000313" key="1">
    <source>
        <dbReference type="EMBL" id="MFC4231791.1"/>
    </source>
</evidence>
<reference evidence="2" key="1">
    <citation type="journal article" date="2019" name="Int. J. Syst. Evol. Microbiol.">
        <title>The Global Catalogue of Microorganisms (GCM) 10K type strain sequencing project: providing services to taxonomists for standard genome sequencing and annotation.</title>
        <authorList>
            <consortium name="The Broad Institute Genomics Platform"/>
            <consortium name="The Broad Institute Genome Sequencing Center for Infectious Disease"/>
            <person name="Wu L."/>
            <person name="Ma J."/>
        </authorList>
    </citation>
    <scope>NUCLEOTIDE SEQUENCE [LARGE SCALE GENOMIC DNA]</scope>
    <source>
        <strain evidence="2">CECT 8010</strain>
    </source>
</reference>
<name>A0ABV8PYL6_9BACT</name>
<accession>A0ABV8PYL6</accession>
<comment type="caution">
    <text evidence="1">The sequence shown here is derived from an EMBL/GenBank/DDBJ whole genome shotgun (WGS) entry which is preliminary data.</text>
</comment>
<evidence type="ECO:0000313" key="2">
    <source>
        <dbReference type="Proteomes" id="UP001595906"/>
    </source>
</evidence>
<proteinExistence type="predicted"/>
<dbReference type="EMBL" id="JBHSDC010000012">
    <property type="protein sequence ID" value="MFC4231791.1"/>
    <property type="molecule type" value="Genomic_DNA"/>
</dbReference>
<dbReference type="InterPro" id="IPR040807">
    <property type="entry name" value="DUF5522"/>
</dbReference>
<sequence length="71" mass="8309">MSQPLVENIDFYYDEQGYMVLTEHYHLEKGHCCGYGCRHCPYNYDCVPEPKRSQLLDNQPAKQHAQSEATK</sequence>
<protein>
    <submittedName>
        <fullName evidence="1">DUF5522 domain-containing protein</fullName>
    </submittedName>
</protein>